<keyword evidence="1" id="KW-0245">EGF-like domain</keyword>
<evidence type="ECO:0000256" key="4">
    <source>
        <dbReference type="SAM" id="SignalP"/>
    </source>
</evidence>
<gene>
    <name evidence="6" type="ORF">TTHERM_00492480</name>
</gene>
<feature type="region of interest" description="Disordered" evidence="2">
    <location>
        <begin position="1800"/>
        <end position="1826"/>
    </location>
</feature>
<feature type="domain" description="EGF-like" evidence="5">
    <location>
        <begin position="1107"/>
        <end position="1147"/>
    </location>
</feature>
<dbReference type="SMART" id="SM00261">
    <property type="entry name" value="FU"/>
    <property type="match status" value="8"/>
</dbReference>
<dbReference type="PROSITE" id="PS00022">
    <property type="entry name" value="EGF_1"/>
    <property type="match status" value="1"/>
</dbReference>
<feature type="transmembrane region" description="Helical" evidence="3">
    <location>
        <begin position="1875"/>
        <end position="1894"/>
    </location>
</feature>
<dbReference type="InterPro" id="IPR000742">
    <property type="entry name" value="EGF"/>
</dbReference>
<dbReference type="KEGG" id="tet:TTHERM_00492480"/>
<dbReference type="EMBL" id="GG662512">
    <property type="protein sequence ID" value="EAS02895.2"/>
    <property type="molecule type" value="Genomic_DNA"/>
</dbReference>
<keyword evidence="3" id="KW-1133">Transmembrane helix</keyword>
<organism evidence="6 7">
    <name type="scientific">Tetrahymena thermophila (strain SB210)</name>
    <dbReference type="NCBI Taxonomy" id="312017"/>
    <lineage>
        <taxon>Eukaryota</taxon>
        <taxon>Sar</taxon>
        <taxon>Alveolata</taxon>
        <taxon>Ciliophora</taxon>
        <taxon>Intramacronucleata</taxon>
        <taxon>Oligohymenophorea</taxon>
        <taxon>Hymenostomatida</taxon>
        <taxon>Tetrahymenina</taxon>
        <taxon>Tetrahymenidae</taxon>
        <taxon>Tetrahymena</taxon>
    </lineage>
</organism>
<evidence type="ECO:0000256" key="3">
    <source>
        <dbReference type="SAM" id="Phobius"/>
    </source>
</evidence>
<sequence>MKKLIFNISYLICALIINLNDVLSSSVIYSFNCGDPNCMACTYDQTSLICIQCEVGYQLISNKCQLSTCTQPGQYLANQFQNVCSYCHASCKYCISGSYNYCTECNQGYFAIPSPISPYLQTCLRCQDPNCKSCDQQGNCQQCMNGYINNNNVCSKCTIQFAASCSSSTQVGSCIKGFTKSDDGKSCVPVDTLCQFGQYANNMICTRCPANCIQCNANGQCYICEANNYIDSSGLCQPCPNFCNSCNLDSSNNLQCTSCVSGYFLQLNVLNYICTLIQETNYVYCPTGQYTNKLTNTCVACESNCLECNQFGDKCLQCFDSINYQIVNGKCQLRCSSQNQYQSYDSAKDDDNSRVKKLFFYNSSVVTNQVITTNCVNNCSIQNCQKCIFDQQFCQQCSQNYFLVDDGTCVKDCPLGTFQQKIGQINKCLPCARGCLKCNSSNQCSQCSQEFILINNSCQNEDISNSPVNNYVSFDGLWMKNCPQNTFRIGNTCLPSKTCKRAQFLIKGKTTICGQCQTSNKIQIETQNGNGSQISLPDLQQDWMGKCYENCPAPLKKQQQNVLCQKQCDQKLPFLDWTKEPNCQMNCLQNMAQKILSDCNTLQSCSPSQYLNIQKIVNEGISLNLDNVPNNYCQFCPTGCNQCFYNGKDNPTCLSCQPGFEMYITFSYQDPLSYTLPDSSDNPPNQNKGPKFKYANAQCMQIQPGNSKCSQIKGYFADLGGVFKNNACIMCQLVNNNNGCTSCPSSSVMLYTGPQEYKCIPYCNSNQLKSQDGVYCFEKPEIKIQVDFNSKIVEQSQSFNVPNGSSSFTVTASLNAAYKLQLASITCSINLQPLNGITFQITPSLPNISIGNNVLHTFTLLDPKGNLVVLNKFAQYQLNCKFSFSITDIVAQIFSLDSNFGINSLQLPTGNVQVTQSNDKTSTSYNISVDQWSFAPLKVFSKYNLFEYSINILAKNTQNLNIPDYIYNIDNINLQTYPEKYKITSSGFQKFNYQFNVNIENQNYNQFNLQLVVTPVNPQLNQLVQTVIIPLNYSYVQPSTTRKPQPQIMNQIFNQKITDEQNKPNLTQIKNIADQVYFYRGDLPSNQEIQTNLTFSKQSKLDQQYYLPIQCDSQINCSGHGKCKPINNSNWYSMCICNQGYKGEQCNWTDDSWKQAKKTVKQYINIISDSIQNLDQQGDNKQGLNINQIITLLQLWTDQRDLIKNSSFQSLMNIFKTNTLMKFQVSSYSQRIQYILDNLIDIVRVEELSDFQSKQYFEQVVQQVQALNLQMMNQVNSSSNPTIVIDRSNYKGIVIHNNAFKKLNENYNLSIQNSIQFSIPKNMVKSNQYLEILMKPMDLASSSQQNCTNGCKYKKNLISNPVVITVKDLASGNEVDVKSILTASPVIFNMTYAIPSLYISNTTNLTCAYWDEKEQDWLTTGVQVLKKFYQNNVLQSIQCSTQHLTEFTLINNQQLNQTEPDINPKPQNPFKFDTSYKMYVLIYLCVLFGASLIFYIISLFSNSYASDLNLGQPEQKKLDKSQIVQGIIPDFIFSSDALEDDLTNEDTNARSNAELSDKQNNAIQKSNKFFTNKLSQIVPLNSKTLIQQEEYPQNNNVVLEAYQTNNKAIDQFQTINIQDIQSQDNNTISISQQPQKQQNNIKLISKIEYLNGIPSSPENKQNENQGQIIQNQNFTKATQPQHKQYQTIQSSNFLKELNYPIEYQRPQNQLIIKNEHTFNHQYDDKNMDYIYNNRRIRQNIPTIIEESATASESLNQNSLKGKVITNQNTPSQLIQSNVQRLSQQNLGQNQMRIQDLETKSNTNSGEPILKHQNQSEINSSSPSNPRFSPLLIDNPPPFNEQNIKLQTSQQYDIKPYLTIFCWKYNFKSCSSSQRVLYCVTLLGLFIFSSSFYFQNFNLIQQTTNQAQYIAEQSCILWITFEIINWALISLIHIKRLFINFIFCNNKSKKINFILNFANFLISFGFLFFSSAMIFYKHKNKSRKYFFEWIVTFSICCIFNIILEYILMKLVCRFKLTFIFLIIKTKRLDS</sequence>
<dbReference type="InterPro" id="IPR009030">
    <property type="entry name" value="Growth_fac_rcpt_cys_sf"/>
</dbReference>
<keyword evidence="7" id="KW-1185">Reference proteome</keyword>
<evidence type="ECO:0000313" key="6">
    <source>
        <dbReference type="EMBL" id="EAS02895.2"/>
    </source>
</evidence>
<dbReference type="Gene3D" id="2.10.220.10">
    <property type="entry name" value="Hormone Receptor, Insulin-like Growth Factor Receptor 1, Chain A, domain 2"/>
    <property type="match status" value="2"/>
</dbReference>
<keyword evidence="3" id="KW-0472">Membrane</keyword>
<feature type="transmembrane region" description="Helical" evidence="3">
    <location>
        <begin position="1478"/>
        <end position="1500"/>
    </location>
</feature>
<evidence type="ECO:0000256" key="2">
    <source>
        <dbReference type="SAM" id="MobiDB-lite"/>
    </source>
</evidence>
<name>I7M9V5_TETTS</name>
<dbReference type="SMART" id="SM00181">
    <property type="entry name" value="EGF"/>
    <property type="match status" value="7"/>
</dbReference>
<keyword evidence="4" id="KW-0732">Signal</keyword>
<feature type="signal peptide" evidence="4">
    <location>
        <begin position="1"/>
        <end position="24"/>
    </location>
</feature>
<keyword evidence="3" id="KW-0812">Transmembrane</keyword>
<feature type="transmembrane region" description="Helical" evidence="3">
    <location>
        <begin position="1914"/>
        <end position="1931"/>
    </location>
</feature>
<dbReference type="InterPro" id="IPR006212">
    <property type="entry name" value="Furin_repeat"/>
</dbReference>
<reference evidence="7" key="1">
    <citation type="journal article" date="2006" name="PLoS Biol.">
        <title>Macronuclear genome sequence of the ciliate Tetrahymena thermophila, a model eukaryote.</title>
        <authorList>
            <person name="Eisen J.A."/>
            <person name="Coyne R.S."/>
            <person name="Wu M."/>
            <person name="Wu D."/>
            <person name="Thiagarajan M."/>
            <person name="Wortman J.R."/>
            <person name="Badger J.H."/>
            <person name="Ren Q."/>
            <person name="Amedeo P."/>
            <person name="Jones K.M."/>
            <person name="Tallon L.J."/>
            <person name="Delcher A.L."/>
            <person name="Salzberg S.L."/>
            <person name="Silva J.C."/>
            <person name="Haas B.J."/>
            <person name="Majoros W.H."/>
            <person name="Farzad M."/>
            <person name="Carlton J.M."/>
            <person name="Smith R.K. Jr."/>
            <person name="Garg J."/>
            <person name="Pearlman R.E."/>
            <person name="Karrer K.M."/>
            <person name="Sun L."/>
            <person name="Manning G."/>
            <person name="Elde N.C."/>
            <person name="Turkewitz A.P."/>
            <person name="Asai D.J."/>
            <person name="Wilkes D.E."/>
            <person name="Wang Y."/>
            <person name="Cai H."/>
            <person name="Collins K."/>
            <person name="Stewart B.A."/>
            <person name="Lee S.R."/>
            <person name="Wilamowska K."/>
            <person name="Weinberg Z."/>
            <person name="Ruzzo W.L."/>
            <person name="Wloga D."/>
            <person name="Gaertig J."/>
            <person name="Frankel J."/>
            <person name="Tsao C.-C."/>
            <person name="Gorovsky M.A."/>
            <person name="Keeling P.J."/>
            <person name="Waller R.F."/>
            <person name="Patron N.J."/>
            <person name="Cherry J.M."/>
            <person name="Stover N.A."/>
            <person name="Krieger C.J."/>
            <person name="del Toro C."/>
            <person name="Ryder H.F."/>
            <person name="Williamson S.C."/>
            <person name="Barbeau R.A."/>
            <person name="Hamilton E.P."/>
            <person name="Orias E."/>
        </authorList>
    </citation>
    <scope>NUCLEOTIDE SEQUENCE [LARGE SCALE GENOMIC DNA]</scope>
    <source>
        <strain evidence="7">SB210</strain>
    </source>
</reference>
<dbReference type="SUPFAM" id="SSF57184">
    <property type="entry name" value="Growth factor receptor domain"/>
    <property type="match status" value="5"/>
</dbReference>
<dbReference type="Proteomes" id="UP000009168">
    <property type="component" value="Unassembled WGS sequence"/>
</dbReference>
<feature type="transmembrane region" description="Helical" evidence="3">
    <location>
        <begin position="1952"/>
        <end position="1973"/>
    </location>
</feature>
<dbReference type="RefSeq" id="XP_001023140.2">
    <property type="nucleotide sequence ID" value="XM_001023140.2"/>
</dbReference>
<dbReference type="eggNOG" id="KOG3525">
    <property type="taxonomic scope" value="Eukaryota"/>
</dbReference>
<dbReference type="PROSITE" id="PS01186">
    <property type="entry name" value="EGF_2"/>
    <property type="match status" value="1"/>
</dbReference>
<proteinExistence type="predicted"/>
<feature type="compositionally biased region" description="Polar residues" evidence="2">
    <location>
        <begin position="1800"/>
        <end position="1817"/>
    </location>
</feature>
<evidence type="ECO:0000259" key="5">
    <source>
        <dbReference type="PROSITE" id="PS50026"/>
    </source>
</evidence>
<dbReference type="PROSITE" id="PS50026">
    <property type="entry name" value="EGF_3"/>
    <property type="match status" value="1"/>
</dbReference>
<comment type="caution">
    <text evidence="1">Lacks conserved residue(s) required for the propagation of feature annotation.</text>
</comment>
<accession>I7M9V5</accession>
<evidence type="ECO:0000313" key="7">
    <source>
        <dbReference type="Proteomes" id="UP000009168"/>
    </source>
</evidence>
<feature type="chain" id="PRO_5003712193" evidence="4">
    <location>
        <begin position="25"/>
        <end position="2029"/>
    </location>
</feature>
<feature type="disulfide bond" evidence="1">
    <location>
        <begin position="1137"/>
        <end position="1146"/>
    </location>
</feature>
<dbReference type="GeneID" id="7843236"/>
<feature type="transmembrane region" description="Helical" evidence="3">
    <location>
        <begin position="1985"/>
        <end position="2006"/>
    </location>
</feature>
<protein>
    <submittedName>
        <fullName evidence="6">Latrophilin/CL-like GPS domain protein</fullName>
    </submittedName>
</protein>
<dbReference type="InParanoid" id="I7M9V5"/>
<keyword evidence="1" id="KW-1015">Disulfide bond</keyword>
<evidence type="ECO:0000256" key="1">
    <source>
        <dbReference type="PROSITE-ProRule" id="PRU00076"/>
    </source>
</evidence>